<dbReference type="Gene3D" id="1.10.10.10">
    <property type="entry name" value="Winged helix-like DNA-binding domain superfamily/Winged helix DNA-binding domain"/>
    <property type="match status" value="1"/>
</dbReference>
<dbReference type="Proteomes" id="UP000480178">
    <property type="component" value="Chromosome"/>
</dbReference>
<dbReference type="InterPro" id="IPR039425">
    <property type="entry name" value="RNA_pol_sigma-70-like"/>
</dbReference>
<evidence type="ECO:0000259" key="6">
    <source>
        <dbReference type="Pfam" id="PF04542"/>
    </source>
</evidence>
<dbReference type="GO" id="GO:0003677">
    <property type="term" value="F:DNA binding"/>
    <property type="evidence" value="ECO:0007669"/>
    <property type="project" value="UniProtKB-KW"/>
</dbReference>
<dbReference type="AlphaFoldDB" id="A0A6C0GJW4"/>
<accession>A0A6C0GJW4</accession>
<protein>
    <submittedName>
        <fullName evidence="8">RNA polymerase sigma factor</fullName>
    </submittedName>
</protein>
<keyword evidence="3" id="KW-0731">Sigma factor</keyword>
<keyword evidence="2" id="KW-0805">Transcription regulation</keyword>
<dbReference type="PANTHER" id="PTHR43133:SF8">
    <property type="entry name" value="RNA POLYMERASE SIGMA FACTOR HI_1459-RELATED"/>
    <property type="match status" value="1"/>
</dbReference>
<evidence type="ECO:0000256" key="4">
    <source>
        <dbReference type="ARBA" id="ARBA00023125"/>
    </source>
</evidence>
<organism evidence="8 9">
    <name type="scientific">Rhodocytophaga rosea</name>
    <dbReference type="NCBI Taxonomy" id="2704465"/>
    <lineage>
        <taxon>Bacteria</taxon>
        <taxon>Pseudomonadati</taxon>
        <taxon>Bacteroidota</taxon>
        <taxon>Cytophagia</taxon>
        <taxon>Cytophagales</taxon>
        <taxon>Rhodocytophagaceae</taxon>
        <taxon>Rhodocytophaga</taxon>
    </lineage>
</organism>
<dbReference type="InterPro" id="IPR013325">
    <property type="entry name" value="RNA_pol_sigma_r2"/>
</dbReference>
<dbReference type="CDD" id="cd06171">
    <property type="entry name" value="Sigma70_r4"/>
    <property type="match status" value="1"/>
</dbReference>
<keyword evidence="4" id="KW-0238">DNA-binding</keyword>
<dbReference type="Pfam" id="PF04542">
    <property type="entry name" value="Sigma70_r2"/>
    <property type="match status" value="1"/>
</dbReference>
<dbReference type="InterPro" id="IPR014284">
    <property type="entry name" value="RNA_pol_sigma-70_dom"/>
</dbReference>
<dbReference type="InterPro" id="IPR007627">
    <property type="entry name" value="RNA_pol_sigma70_r2"/>
</dbReference>
<evidence type="ECO:0000256" key="2">
    <source>
        <dbReference type="ARBA" id="ARBA00023015"/>
    </source>
</evidence>
<gene>
    <name evidence="8" type="ORF">GXP67_15545</name>
</gene>
<keyword evidence="5" id="KW-0804">Transcription</keyword>
<dbReference type="SUPFAM" id="SSF88659">
    <property type="entry name" value="Sigma3 and sigma4 domains of RNA polymerase sigma factors"/>
    <property type="match status" value="1"/>
</dbReference>
<dbReference type="GO" id="GO:0016987">
    <property type="term" value="F:sigma factor activity"/>
    <property type="evidence" value="ECO:0007669"/>
    <property type="project" value="UniProtKB-KW"/>
</dbReference>
<dbReference type="NCBIfam" id="TIGR02937">
    <property type="entry name" value="sigma70-ECF"/>
    <property type="match status" value="1"/>
</dbReference>
<proteinExistence type="inferred from homology"/>
<feature type="domain" description="RNA polymerase sigma-70 region 2" evidence="6">
    <location>
        <begin position="14"/>
        <end position="76"/>
    </location>
</feature>
<evidence type="ECO:0000259" key="7">
    <source>
        <dbReference type="Pfam" id="PF08281"/>
    </source>
</evidence>
<dbReference type="GO" id="GO:0006352">
    <property type="term" value="P:DNA-templated transcription initiation"/>
    <property type="evidence" value="ECO:0007669"/>
    <property type="project" value="InterPro"/>
</dbReference>
<feature type="domain" description="RNA polymerase sigma factor 70 region 4 type 2" evidence="7">
    <location>
        <begin position="100"/>
        <end position="150"/>
    </location>
</feature>
<name>A0A6C0GJW4_9BACT</name>
<evidence type="ECO:0000313" key="9">
    <source>
        <dbReference type="Proteomes" id="UP000480178"/>
    </source>
</evidence>
<dbReference type="InterPro" id="IPR013249">
    <property type="entry name" value="RNA_pol_sigma70_r4_t2"/>
</dbReference>
<dbReference type="RefSeq" id="WP_162443973.1">
    <property type="nucleotide sequence ID" value="NZ_CP048222.1"/>
</dbReference>
<dbReference type="Gene3D" id="1.10.1740.10">
    <property type="match status" value="1"/>
</dbReference>
<dbReference type="InterPro" id="IPR036388">
    <property type="entry name" value="WH-like_DNA-bd_sf"/>
</dbReference>
<dbReference type="SUPFAM" id="SSF88946">
    <property type="entry name" value="Sigma2 domain of RNA polymerase sigma factors"/>
    <property type="match status" value="1"/>
</dbReference>
<dbReference type="KEGG" id="rhoz:GXP67_15545"/>
<dbReference type="Pfam" id="PF08281">
    <property type="entry name" value="Sigma70_r4_2"/>
    <property type="match status" value="1"/>
</dbReference>
<comment type="similarity">
    <text evidence="1">Belongs to the sigma-70 factor family. ECF subfamily.</text>
</comment>
<keyword evidence="9" id="KW-1185">Reference proteome</keyword>
<evidence type="ECO:0000256" key="3">
    <source>
        <dbReference type="ARBA" id="ARBA00023082"/>
    </source>
</evidence>
<dbReference type="InterPro" id="IPR013324">
    <property type="entry name" value="RNA_pol_sigma_r3/r4-like"/>
</dbReference>
<evidence type="ECO:0000256" key="5">
    <source>
        <dbReference type="ARBA" id="ARBA00023163"/>
    </source>
</evidence>
<sequence length="162" mass="19081">MISVEAYNQAVKVYTTSVARFLHKSLRDEEAVHDIVQDCYLKLWQHREKINPEKIKPWLFSVAHRAMLDYLAAASRKVKLEHSEHTPQVYQKNEFDTKAIIEKALNELPPLQKSILLLRDLEGYEYKEIGDILELTEAQVKVYLFRARQKVKNFIRELTNVL</sequence>
<reference evidence="8 9" key="1">
    <citation type="submission" date="2020-01" db="EMBL/GenBank/DDBJ databases">
        <authorList>
            <person name="Kim M.K."/>
        </authorList>
    </citation>
    <scope>NUCLEOTIDE SEQUENCE [LARGE SCALE GENOMIC DNA]</scope>
    <source>
        <strain evidence="8 9">172606-1</strain>
    </source>
</reference>
<dbReference type="EMBL" id="CP048222">
    <property type="protein sequence ID" value="QHT67952.1"/>
    <property type="molecule type" value="Genomic_DNA"/>
</dbReference>
<dbReference type="PANTHER" id="PTHR43133">
    <property type="entry name" value="RNA POLYMERASE ECF-TYPE SIGMA FACTO"/>
    <property type="match status" value="1"/>
</dbReference>
<evidence type="ECO:0000313" key="8">
    <source>
        <dbReference type="EMBL" id="QHT67952.1"/>
    </source>
</evidence>
<evidence type="ECO:0000256" key="1">
    <source>
        <dbReference type="ARBA" id="ARBA00010641"/>
    </source>
</evidence>